<dbReference type="Pfam" id="PF19461">
    <property type="entry name" value="DUF5998"/>
    <property type="match status" value="1"/>
</dbReference>
<dbReference type="InterPro" id="IPR046040">
    <property type="entry name" value="DUF5998"/>
</dbReference>
<protein>
    <recommendedName>
        <fullName evidence="4">Phosphodiesterase</fullName>
    </recommendedName>
</protein>
<name>A0A2T0Q0L4_9ACTN</name>
<evidence type="ECO:0008006" key="4">
    <source>
        <dbReference type="Google" id="ProtNLM"/>
    </source>
</evidence>
<dbReference type="Proteomes" id="UP000237846">
    <property type="component" value="Unassembled WGS sequence"/>
</dbReference>
<feature type="compositionally biased region" description="Basic and acidic residues" evidence="1">
    <location>
        <begin position="74"/>
        <end position="86"/>
    </location>
</feature>
<dbReference type="OrthoDB" id="3725224at2"/>
<feature type="region of interest" description="Disordered" evidence="1">
    <location>
        <begin position="74"/>
        <end position="94"/>
    </location>
</feature>
<evidence type="ECO:0000256" key="1">
    <source>
        <dbReference type="SAM" id="MobiDB-lite"/>
    </source>
</evidence>
<accession>A0A2T0Q0L4</accession>
<keyword evidence="3" id="KW-1185">Reference proteome</keyword>
<dbReference type="AlphaFoldDB" id="A0A2T0Q0L4"/>
<comment type="caution">
    <text evidence="2">The sequence shown here is derived from an EMBL/GenBank/DDBJ whole genome shotgun (WGS) entry which is preliminary data.</text>
</comment>
<organism evidence="2 3">
    <name type="scientific">Allonocardiopsis opalescens</name>
    <dbReference type="NCBI Taxonomy" id="1144618"/>
    <lineage>
        <taxon>Bacteria</taxon>
        <taxon>Bacillati</taxon>
        <taxon>Actinomycetota</taxon>
        <taxon>Actinomycetes</taxon>
        <taxon>Streptosporangiales</taxon>
        <taxon>Allonocardiopsis</taxon>
    </lineage>
</organism>
<dbReference type="RefSeq" id="WP_106249319.1">
    <property type="nucleotide sequence ID" value="NZ_PVZC01000006.1"/>
</dbReference>
<gene>
    <name evidence="2" type="ORF">CLV72_106365</name>
</gene>
<sequence length="192" mass="20505">MRETRANPQDWRAAIERSGYYPALVTDAVADSLGEEPAVASLVHHETVFDPAMEVHRHVTVLLLTPTRLIVSHTDEHPPTEEEPKSHASTTTETVRLSKVTSVMLVRVVPDPESYRPGTPPSEVVLTLGYGAVANVDLEPASCGDESCEADHGYTGAIRSDDFSVRFSAAADGPDAVRDAIAFADALSGAIG</sequence>
<evidence type="ECO:0000313" key="2">
    <source>
        <dbReference type="EMBL" id="PRX97328.1"/>
    </source>
</evidence>
<reference evidence="2 3" key="1">
    <citation type="submission" date="2018-03" db="EMBL/GenBank/DDBJ databases">
        <title>Genomic Encyclopedia of Archaeal and Bacterial Type Strains, Phase II (KMG-II): from individual species to whole genera.</title>
        <authorList>
            <person name="Goeker M."/>
        </authorList>
    </citation>
    <scope>NUCLEOTIDE SEQUENCE [LARGE SCALE GENOMIC DNA]</scope>
    <source>
        <strain evidence="2 3">DSM 45601</strain>
    </source>
</reference>
<evidence type="ECO:0000313" key="3">
    <source>
        <dbReference type="Proteomes" id="UP000237846"/>
    </source>
</evidence>
<proteinExistence type="predicted"/>
<dbReference type="EMBL" id="PVZC01000006">
    <property type="protein sequence ID" value="PRX97328.1"/>
    <property type="molecule type" value="Genomic_DNA"/>
</dbReference>